<accession>A0A0E9UVT7</accession>
<dbReference type="EMBL" id="GBXM01038650">
    <property type="protein sequence ID" value="JAH69927.1"/>
    <property type="molecule type" value="Transcribed_RNA"/>
</dbReference>
<sequence>MMMKGGYISNHTDQFSNYVPSPSPYAQELFYNINRVQGTVSSKHMT</sequence>
<reference evidence="1" key="2">
    <citation type="journal article" date="2015" name="Fish Shellfish Immunol.">
        <title>Early steps in the European eel (Anguilla anguilla)-Vibrio vulnificus interaction in the gills: Role of the RtxA13 toxin.</title>
        <authorList>
            <person name="Callol A."/>
            <person name="Pajuelo D."/>
            <person name="Ebbesson L."/>
            <person name="Teles M."/>
            <person name="MacKenzie S."/>
            <person name="Amaro C."/>
        </authorList>
    </citation>
    <scope>NUCLEOTIDE SEQUENCE</scope>
</reference>
<protein>
    <submittedName>
        <fullName evidence="1">Uncharacterized protein</fullName>
    </submittedName>
</protein>
<dbReference type="AlphaFoldDB" id="A0A0E9UVT7"/>
<organism evidence="1">
    <name type="scientific">Anguilla anguilla</name>
    <name type="common">European freshwater eel</name>
    <name type="synonym">Muraena anguilla</name>
    <dbReference type="NCBI Taxonomy" id="7936"/>
    <lineage>
        <taxon>Eukaryota</taxon>
        <taxon>Metazoa</taxon>
        <taxon>Chordata</taxon>
        <taxon>Craniata</taxon>
        <taxon>Vertebrata</taxon>
        <taxon>Euteleostomi</taxon>
        <taxon>Actinopterygii</taxon>
        <taxon>Neopterygii</taxon>
        <taxon>Teleostei</taxon>
        <taxon>Anguilliformes</taxon>
        <taxon>Anguillidae</taxon>
        <taxon>Anguilla</taxon>
    </lineage>
</organism>
<evidence type="ECO:0000313" key="1">
    <source>
        <dbReference type="EMBL" id="JAH69927.1"/>
    </source>
</evidence>
<name>A0A0E9UVT7_ANGAN</name>
<proteinExistence type="predicted"/>
<reference evidence="1" key="1">
    <citation type="submission" date="2014-11" db="EMBL/GenBank/DDBJ databases">
        <authorList>
            <person name="Amaro Gonzalez C."/>
        </authorList>
    </citation>
    <scope>NUCLEOTIDE SEQUENCE</scope>
</reference>